<keyword evidence="13" id="KW-0449">Lipoprotein</keyword>
<evidence type="ECO:0000256" key="4">
    <source>
        <dbReference type="ARBA" id="ARBA00022630"/>
    </source>
</evidence>
<dbReference type="EMBL" id="JACHXZ010000002">
    <property type="protein sequence ID" value="MBB3168502.1"/>
    <property type="molecule type" value="Genomic_DNA"/>
</dbReference>
<dbReference type="Gene3D" id="3.10.520.10">
    <property type="entry name" value="ApbE-like domains"/>
    <property type="match status" value="1"/>
</dbReference>
<dbReference type="AlphaFoldDB" id="A0A839UKY7"/>
<evidence type="ECO:0000256" key="8">
    <source>
        <dbReference type="ARBA" id="ARBA00022842"/>
    </source>
</evidence>
<comment type="similarity">
    <text evidence="1 11">Belongs to the ApbE family.</text>
</comment>
<evidence type="ECO:0000256" key="10">
    <source>
        <dbReference type="ARBA" id="ARBA00048540"/>
    </source>
</evidence>
<evidence type="ECO:0000256" key="2">
    <source>
        <dbReference type="ARBA" id="ARBA00011955"/>
    </source>
</evidence>
<dbReference type="Proteomes" id="UP000559987">
    <property type="component" value="Unassembled WGS sequence"/>
</dbReference>
<evidence type="ECO:0000256" key="3">
    <source>
        <dbReference type="ARBA" id="ARBA00016337"/>
    </source>
</evidence>
<comment type="cofactor">
    <cofactor evidence="12">
        <name>Mg(2+)</name>
        <dbReference type="ChEBI" id="CHEBI:18420"/>
    </cofactor>
    <cofactor evidence="12">
        <name>Mn(2+)</name>
        <dbReference type="ChEBI" id="CHEBI:29035"/>
    </cofactor>
    <text evidence="12">Magnesium. Can also use manganese.</text>
</comment>
<protein>
    <recommendedName>
        <fullName evidence="3 11">FAD:protein FMN transferase</fullName>
        <ecNumber evidence="2 11">2.7.1.180</ecNumber>
    </recommendedName>
    <alternativeName>
        <fullName evidence="9 11">Flavin transferase</fullName>
    </alternativeName>
</protein>
<dbReference type="RefSeq" id="WP_246341222.1">
    <property type="nucleotide sequence ID" value="NZ_JACHXZ010000002.1"/>
</dbReference>
<evidence type="ECO:0000256" key="11">
    <source>
        <dbReference type="PIRNR" id="PIRNR006268"/>
    </source>
</evidence>
<evidence type="ECO:0000256" key="6">
    <source>
        <dbReference type="ARBA" id="ARBA00022723"/>
    </source>
</evidence>
<dbReference type="InterPro" id="IPR024932">
    <property type="entry name" value="ApbE"/>
</dbReference>
<evidence type="ECO:0000256" key="5">
    <source>
        <dbReference type="ARBA" id="ARBA00022679"/>
    </source>
</evidence>
<keyword evidence="14" id="KW-1185">Reference proteome</keyword>
<dbReference type="PIRSF" id="PIRSF006268">
    <property type="entry name" value="ApbE"/>
    <property type="match status" value="1"/>
</dbReference>
<accession>A0A839UKY7</accession>
<dbReference type="PANTHER" id="PTHR30040:SF2">
    <property type="entry name" value="FAD:PROTEIN FMN TRANSFERASE"/>
    <property type="match status" value="1"/>
</dbReference>
<proteinExistence type="inferred from homology"/>
<dbReference type="InterPro" id="IPR003374">
    <property type="entry name" value="ApbE-like_sf"/>
</dbReference>
<comment type="catalytic activity">
    <reaction evidence="10 11">
        <text>L-threonyl-[protein] + FAD = FMN-L-threonyl-[protein] + AMP + H(+)</text>
        <dbReference type="Rhea" id="RHEA:36847"/>
        <dbReference type="Rhea" id="RHEA-COMP:11060"/>
        <dbReference type="Rhea" id="RHEA-COMP:11061"/>
        <dbReference type="ChEBI" id="CHEBI:15378"/>
        <dbReference type="ChEBI" id="CHEBI:30013"/>
        <dbReference type="ChEBI" id="CHEBI:57692"/>
        <dbReference type="ChEBI" id="CHEBI:74257"/>
        <dbReference type="ChEBI" id="CHEBI:456215"/>
        <dbReference type="EC" id="2.7.1.180"/>
    </reaction>
</comment>
<evidence type="ECO:0000256" key="12">
    <source>
        <dbReference type="PIRSR" id="PIRSR006268-2"/>
    </source>
</evidence>
<dbReference type="GO" id="GO:0046872">
    <property type="term" value="F:metal ion binding"/>
    <property type="evidence" value="ECO:0007669"/>
    <property type="project" value="UniProtKB-UniRule"/>
</dbReference>
<feature type="binding site" evidence="12">
    <location>
        <position position="257"/>
    </location>
    <ligand>
        <name>Mg(2+)</name>
        <dbReference type="ChEBI" id="CHEBI:18420"/>
    </ligand>
</feature>
<keyword evidence="6 11" id="KW-0479">Metal-binding</keyword>
<keyword evidence="7 11" id="KW-0274">FAD</keyword>
<keyword evidence="5 11" id="KW-0808">Transferase</keyword>
<dbReference type="Pfam" id="PF02424">
    <property type="entry name" value="ApbE"/>
    <property type="match status" value="1"/>
</dbReference>
<dbReference type="PANTHER" id="PTHR30040">
    <property type="entry name" value="THIAMINE BIOSYNTHESIS LIPOPROTEIN APBE"/>
    <property type="match status" value="1"/>
</dbReference>
<evidence type="ECO:0000256" key="9">
    <source>
        <dbReference type="ARBA" id="ARBA00031306"/>
    </source>
</evidence>
<dbReference type="SUPFAM" id="SSF143631">
    <property type="entry name" value="ApbE-like"/>
    <property type="match status" value="1"/>
</dbReference>
<gene>
    <name evidence="13" type="ORF">FHS30_001686</name>
</gene>
<evidence type="ECO:0000313" key="13">
    <source>
        <dbReference type="EMBL" id="MBB3168502.1"/>
    </source>
</evidence>
<evidence type="ECO:0000256" key="1">
    <source>
        <dbReference type="ARBA" id="ARBA00008282"/>
    </source>
</evidence>
<dbReference type="EC" id="2.7.1.180" evidence="2 11"/>
<sequence length="302" mass="32704">MGTTYHVTVVGNVVDPEALKAKIDAVLVQVNREMSTYDPHSELMALNGSPIGVEFDLSEALAFLLQESAAIHRDTGGAFDITVGPLVNRWGFGPDADQAPPRPQEVKALMARVGFQHLQFNDDGTRVTRKRDVFVDLSAIAKGYGVDQVALLLAGEGYRDYLVEIGGELRLAGNNPLGKPWRIAVERPQLVPGSMQAAINVTEAAVATSGSYRNFKWVDGKQLSHTIDPATGWPVDHQLVSVTVIAKTCARADALATAFSVMGPEKTLAFAEQHALPVFMLEQQGGELVERWSTSFASYIDD</sequence>
<reference evidence="13 14" key="1">
    <citation type="submission" date="2020-08" db="EMBL/GenBank/DDBJ databases">
        <title>Genomic Encyclopedia of Type Strains, Phase III (KMG-III): the genomes of soil and plant-associated and newly described type strains.</title>
        <authorList>
            <person name="Whitman W."/>
        </authorList>
    </citation>
    <scope>NUCLEOTIDE SEQUENCE [LARGE SCALE GENOMIC DNA]</scope>
    <source>
        <strain evidence="13 14">CECT 8571</strain>
    </source>
</reference>
<dbReference type="GO" id="GO:0016740">
    <property type="term" value="F:transferase activity"/>
    <property type="evidence" value="ECO:0007669"/>
    <property type="project" value="UniProtKB-UniRule"/>
</dbReference>
<keyword evidence="8 11" id="KW-0460">Magnesium</keyword>
<name>A0A839UKY7_9GAMM</name>
<evidence type="ECO:0000256" key="7">
    <source>
        <dbReference type="ARBA" id="ARBA00022827"/>
    </source>
</evidence>
<comment type="caution">
    <text evidence="13">The sequence shown here is derived from an EMBL/GenBank/DDBJ whole genome shotgun (WGS) entry which is preliminary data.</text>
</comment>
<feature type="binding site" evidence="12">
    <location>
        <position position="253"/>
    </location>
    <ligand>
        <name>Mg(2+)</name>
        <dbReference type="ChEBI" id="CHEBI:18420"/>
    </ligand>
</feature>
<feature type="binding site" evidence="12">
    <location>
        <position position="139"/>
    </location>
    <ligand>
        <name>Mg(2+)</name>
        <dbReference type="ChEBI" id="CHEBI:18420"/>
    </ligand>
</feature>
<evidence type="ECO:0000313" key="14">
    <source>
        <dbReference type="Proteomes" id="UP000559987"/>
    </source>
</evidence>
<organism evidence="13 14">
    <name type="scientific">Simiduia aestuariiviva</name>
    <dbReference type="NCBI Taxonomy" id="1510459"/>
    <lineage>
        <taxon>Bacteria</taxon>
        <taxon>Pseudomonadati</taxon>
        <taxon>Pseudomonadota</taxon>
        <taxon>Gammaproteobacteria</taxon>
        <taxon>Cellvibrionales</taxon>
        <taxon>Cellvibrionaceae</taxon>
        <taxon>Simiduia</taxon>
    </lineage>
</organism>
<keyword evidence="4 11" id="KW-0285">Flavoprotein</keyword>